<dbReference type="Gene3D" id="3.40.50.1820">
    <property type="entry name" value="alpha/beta hydrolase"/>
    <property type="match status" value="1"/>
</dbReference>
<evidence type="ECO:0000256" key="1">
    <source>
        <dbReference type="SAM" id="MobiDB-lite"/>
    </source>
</evidence>
<keyword evidence="3" id="KW-0378">Hydrolase</keyword>
<proteinExistence type="predicted"/>
<feature type="compositionally biased region" description="Low complexity" evidence="1">
    <location>
        <begin position="390"/>
        <end position="403"/>
    </location>
</feature>
<dbReference type="InterPro" id="IPR051321">
    <property type="entry name" value="PHA/PHB_synthase"/>
</dbReference>
<protein>
    <submittedName>
        <fullName evidence="3">Alpha/beta hydrolase</fullName>
    </submittedName>
</protein>
<dbReference type="SUPFAM" id="SSF53474">
    <property type="entry name" value="alpha/beta-Hydrolases"/>
    <property type="match status" value="1"/>
</dbReference>
<dbReference type="OrthoDB" id="345573at2"/>
<dbReference type="PANTHER" id="PTHR36837">
    <property type="entry name" value="POLY(3-HYDROXYALKANOATE) POLYMERASE SUBUNIT PHAC"/>
    <property type="match status" value="1"/>
</dbReference>
<dbReference type="EMBL" id="SDWU01000002">
    <property type="protein sequence ID" value="RYC04244.1"/>
    <property type="molecule type" value="Genomic_DNA"/>
</dbReference>
<evidence type="ECO:0000259" key="2">
    <source>
        <dbReference type="Pfam" id="PF00561"/>
    </source>
</evidence>
<reference evidence="3 4" key="1">
    <citation type="submission" date="2019-01" db="EMBL/GenBank/DDBJ databases">
        <title>Novel species of Nocardioides.</title>
        <authorList>
            <person name="Liu Q."/>
            <person name="Xin Y.-H."/>
        </authorList>
    </citation>
    <scope>NUCLEOTIDE SEQUENCE [LARGE SCALE GENOMIC DNA]</scope>
    <source>
        <strain evidence="3 4">CGMCC 4.6875</strain>
    </source>
</reference>
<feature type="region of interest" description="Disordered" evidence="1">
    <location>
        <begin position="357"/>
        <end position="442"/>
    </location>
</feature>
<sequence>MDLIPKPEQVVAAAGNVAHTLLYGGLADLRPMPRTLIDDGELREVYHYRPAKDVPETGDPILLVTPLAAPALCFDLRRGCSLVEHLVAGGRPTYLLEYGQVSFRNRSLGVEHWVDEVLPEAVRAVHEHSGGRGVHLVGWSLGGIFTLLVAADRQDLPIASITVVGSPVDVTKVPLVAPVRPLLNLTQGRGAITRAYRALGGIPQPLVNWAFTAASAQKVVTKPLAVLTHLDDTDYLAQLEAVDRFRANMFAYPGRTFGQLYHRFVKGNALARGTMEVGDRTIDLAAISVPTLVFAGNTDGIAPLPAVRAVVPLLTGAPQVRFEVVPGGHLGMLTGRAARGTTWTVIDEWVDEWSGAVPAAPAPTKRAARKAPAKKAPAPKKAAAKKAAAKKAAAPTRTAAPKAPAEKAPARKRAARKASADTIGSNPSRRYGSAGSRALGQR</sequence>
<comment type="caution">
    <text evidence="3">The sequence shown here is derived from an EMBL/GenBank/DDBJ whole genome shotgun (WGS) entry which is preliminary data.</text>
</comment>
<dbReference type="GO" id="GO:0016787">
    <property type="term" value="F:hydrolase activity"/>
    <property type="evidence" value="ECO:0007669"/>
    <property type="project" value="UniProtKB-KW"/>
</dbReference>
<dbReference type="Proteomes" id="UP000293291">
    <property type="component" value="Unassembled WGS sequence"/>
</dbReference>
<accession>A0A4Q2SJQ3</accession>
<organism evidence="3 4">
    <name type="scientific">Nocardioides ganghwensis</name>
    <dbReference type="NCBI Taxonomy" id="252230"/>
    <lineage>
        <taxon>Bacteria</taxon>
        <taxon>Bacillati</taxon>
        <taxon>Actinomycetota</taxon>
        <taxon>Actinomycetes</taxon>
        <taxon>Propionibacteriales</taxon>
        <taxon>Nocardioidaceae</taxon>
        <taxon>Nocardioides</taxon>
    </lineage>
</organism>
<dbReference type="PANTHER" id="PTHR36837:SF2">
    <property type="entry name" value="POLY(3-HYDROXYALKANOATE) POLYMERASE SUBUNIT PHAC"/>
    <property type="match status" value="1"/>
</dbReference>
<evidence type="ECO:0000313" key="4">
    <source>
        <dbReference type="Proteomes" id="UP000293291"/>
    </source>
</evidence>
<dbReference type="Pfam" id="PF00561">
    <property type="entry name" value="Abhydrolase_1"/>
    <property type="match status" value="1"/>
</dbReference>
<dbReference type="RefSeq" id="WP_129453296.1">
    <property type="nucleotide sequence ID" value="NZ_JACXYX010000002.1"/>
</dbReference>
<feature type="domain" description="AB hydrolase-1" evidence="2">
    <location>
        <begin position="113"/>
        <end position="334"/>
    </location>
</feature>
<keyword evidence="4" id="KW-1185">Reference proteome</keyword>
<dbReference type="AlphaFoldDB" id="A0A4Q2SJQ3"/>
<dbReference type="InterPro" id="IPR000073">
    <property type="entry name" value="AB_hydrolase_1"/>
</dbReference>
<dbReference type="InterPro" id="IPR029058">
    <property type="entry name" value="AB_hydrolase_fold"/>
</dbReference>
<evidence type="ECO:0000313" key="3">
    <source>
        <dbReference type="EMBL" id="RYC04244.1"/>
    </source>
</evidence>
<gene>
    <name evidence="3" type="ORF">EUA07_01800</name>
</gene>
<name>A0A4Q2SJQ3_9ACTN</name>